<dbReference type="PRINTS" id="PR00344">
    <property type="entry name" value="BCTRLSENSOR"/>
</dbReference>
<dbReference type="InterPro" id="IPR000700">
    <property type="entry name" value="PAS-assoc_C"/>
</dbReference>
<reference evidence="18 19" key="1">
    <citation type="journal article" date="2016" name="Nat. Commun.">
        <title>Thousands of microbial genomes shed light on interconnected biogeochemical processes in an aquifer system.</title>
        <authorList>
            <person name="Anantharaman K."/>
            <person name="Brown C.T."/>
            <person name="Hug L.A."/>
            <person name="Sharon I."/>
            <person name="Castelle C.J."/>
            <person name="Probst A.J."/>
            <person name="Thomas B.C."/>
            <person name="Singh A."/>
            <person name="Wilkins M.J."/>
            <person name="Karaoz U."/>
            <person name="Brodie E.L."/>
            <person name="Williams K.H."/>
            <person name="Hubbard S.S."/>
            <person name="Banfield J.F."/>
        </authorList>
    </citation>
    <scope>NUCLEOTIDE SEQUENCE [LARGE SCALE GENOMIC DNA]</scope>
</reference>
<organism evidence="18 19">
    <name type="scientific">Candidatus Solincola sediminis</name>
    <dbReference type="NCBI Taxonomy" id="1797199"/>
    <lineage>
        <taxon>Bacteria</taxon>
        <taxon>Bacillati</taxon>
        <taxon>Actinomycetota</taxon>
        <taxon>Candidatus Geothermincolia</taxon>
        <taxon>Candidatus Geothermincolales</taxon>
        <taxon>Candidatus Geothermincolaceae</taxon>
        <taxon>Candidatus Solincola</taxon>
    </lineage>
</organism>
<keyword evidence="7" id="KW-0812">Transmembrane</keyword>
<evidence type="ECO:0000256" key="8">
    <source>
        <dbReference type="ARBA" id="ARBA00022741"/>
    </source>
</evidence>
<dbReference type="Pfam" id="PF02518">
    <property type="entry name" value="HATPase_c"/>
    <property type="match status" value="1"/>
</dbReference>
<dbReference type="CDD" id="cd00082">
    <property type="entry name" value="HisKA"/>
    <property type="match status" value="1"/>
</dbReference>
<evidence type="ECO:0000256" key="13">
    <source>
        <dbReference type="ARBA" id="ARBA00023136"/>
    </source>
</evidence>
<dbReference type="Proteomes" id="UP000177876">
    <property type="component" value="Unassembled WGS sequence"/>
</dbReference>
<protein>
    <recommendedName>
        <fullName evidence="14">Sensor-like histidine kinase SenX3</fullName>
        <ecNumber evidence="4">2.7.13.3</ecNumber>
    </recommendedName>
</protein>
<dbReference type="Gene3D" id="3.30.450.40">
    <property type="match status" value="1"/>
</dbReference>
<evidence type="ECO:0000313" key="19">
    <source>
        <dbReference type="Proteomes" id="UP000177876"/>
    </source>
</evidence>
<evidence type="ECO:0000259" key="15">
    <source>
        <dbReference type="PROSITE" id="PS50109"/>
    </source>
</evidence>
<keyword evidence="9" id="KW-0418">Kinase</keyword>
<comment type="catalytic activity">
    <reaction evidence="1">
        <text>ATP + protein L-histidine = ADP + protein N-phospho-L-histidine.</text>
        <dbReference type="EC" id="2.7.13.3"/>
    </reaction>
</comment>
<dbReference type="InterPro" id="IPR050351">
    <property type="entry name" value="BphY/WalK/GraS-like"/>
</dbReference>
<dbReference type="PROSITE" id="PS50112">
    <property type="entry name" value="PAS"/>
    <property type="match status" value="2"/>
</dbReference>
<dbReference type="GO" id="GO:0007234">
    <property type="term" value="P:osmosensory signaling via phosphorelay pathway"/>
    <property type="evidence" value="ECO:0007669"/>
    <property type="project" value="TreeGrafter"/>
</dbReference>
<dbReference type="InterPro" id="IPR029016">
    <property type="entry name" value="GAF-like_dom_sf"/>
</dbReference>
<evidence type="ECO:0000256" key="11">
    <source>
        <dbReference type="ARBA" id="ARBA00022989"/>
    </source>
</evidence>
<dbReference type="InterPro" id="IPR013656">
    <property type="entry name" value="PAS_4"/>
</dbReference>
<dbReference type="EC" id="2.7.13.3" evidence="4"/>
<sequence length="671" mass="75507">MAQENKAGSLPVEELLQLRRRLAELEVLDSARREVEKELRLERDRAQKYLNIVAAIILVLDRKAKVVLVNKKGCEILGYDELDILGKSWIDCFIPERIRGEVREAFRKLLDQEGEPPDFFENAILNASGEERTISWHNTILKDEQGRVVGTLSSGDDVTEQRLALEALAESEAKLRSVFLVAPIGLGTTSSDRIFIEVNDRFCEMSGYRRDEVIGKCASILYADQEEFRRVGIERKRQLAKEGIARLETKLRRADGKIIDVLLNFSSLSSDPLSNDIFTLLDITDAKRIRERLEKLNSLFLSLGTDVIENIQIILYGAKEVLEAPFSAFTKFGRGGARSLSVPGTSQGFGAEGDAGAHACYTLVEQNAREPITGSDLQATEFVKTDPILSKYPFQSYLCYPVVLEGRTMGCLSIFDYKNREFSRDDIEVAGRLAQALSIEQERLDREEALRDFIDIASHELRHPITIIKGYAISLRELWGAMDWAKREELLEAIELGTDRLNRLALELLDVSRIVRGSFPVNKEEILLIPLLEYAVSRFIEKEVSDRCNMIIKREVGSVNADPNRLLDLIHILVDNASRYSPPDSSIDVVVDRDGRQVTVSVLDRGVGVPDAYRDKIFERFFQLEEAIHHSKSGMGIGLFIAKEIVEAHGGRIWCDGRKGGGSAFCFNLPL</sequence>
<dbReference type="Gene3D" id="3.30.450.20">
    <property type="entry name" value="PAS domain"/>
    <property type="match status" value="2"/>
</dbReference>
<dbReference type="CDD" id="cd00130">
    <property type="entry name" value="PAS"/>
    <property type="match status" value="2"/>
</dbReference>
<feature type="domain" description="Histidine kinase" evidence="15">
    <location>
        <begin position="456"/>
        <end position="671"/>
    </location>
</feature>
<evidence type="ECO:0000256" key="3">
    <source>
        <dbReference type="ARBA" id="ARBA00004236"/>
    </source>
</evidence>
<evidence type="ECO:0000256" key="10">
    <source>
        <dbReference type="ARBA" id="ARBA00022840"/>
    </source>
</evidence>
<dbReference type="SMART" id="SM00387">
    <property type="entry name" value="HATPase_c"/>
    <property type="match status" value="1"/>
</dbReference>
<dbReference type="SUPFAM" id="SSF55785">
    <property type="entry name" value="PYP-like sensor domain (PAS domain)"/>
    <property type="match status" value="2"/>
</dbReference>
<dbReference type="Gene3D" id="1.10.287.130">
    <property type="match status" value="1"/>
</dbReference>
<keyword evidence="8" id="KW-0547">Nucleotide-binding</keyword>
<dbReference type="Gene3D" id="3.30.565.10">
    <property type="entry name" value="Histidine kinase-like ATPase, C-terminal domain"/>
    <property type="match status" value="1"/>
</dbReference>
<evidence type="ECO:0000256" key="12">
    <source>
        <dbReference type="ARBA" id="ARBA00023012"/>
    </source>
</evidence>
<dbReference type="InterPro" id="IPR036097">
    <property type="entry name" value="HisK_dim/P_sf"/>
</dbReference>
<dbReference type="GO" id="GO:0000155">
    <property type="term" value="F:phosphorelay sensor kinase activity"/>
    <property type="evidence" value="ECO:0007669"/>
    <property type="project" value="InterPro"/>
</dbReference>
<dbReference type="AlphaFoldDB" id="A0A1F2WQJ0"/>
<keyword evidence="11" id="KW-1133">Transmembrane helix</keyword>
<comment type="caution">
    <text evidence="18">The sequence shown here is derived from an EMBL/GenBank/DDBJ whole genome shotgun (WGS) entry which is preliminary data.</text>
</comment>
<dbReference type="PANTHER" id="PTHR42878">
    <property type="entry name" value="TWO-COMPONENT HISTIDINE KINASE"/>
    <property type="match status" value="1"/>
</dbReference>
<gene>
    <name evidence="18" type="ORF">A2Y75_05080</name>
</gene>
<keyword evidence="5" id="KW-0597">Phosphoprotein</keyword>
<dbReference type="GO" id="GO:0030295">
    <property type="term" value="F:protein kinase activator activity"/>
    <property type="evidence" value="ECO:0007669"/>
    <property type="project" value="TreeGrafter"/>
</dbReference>
<dbReference type="InterPro" id="IPR003018">
    <property type="entry name" value="GAF"/>
</dbReference>
<dbReference type="FunFam" id="3.30.565.10:FF:000006">
    <property type="entry name" value="Sensor histidine kinase WalK"/>
    <property type="match status" value="1"/>
</dbReference>
<evidence type="ECO:0000256" key="1">
    <source>
        <dbReference type="ARBA" id="ARBA00000085"/>
    </source>
</evidence>
<evidence type="ECO:0000256" key="5">
    <source>
        <dbReference type="ARBA" id="ARBA00022553"/>
    </source>
</evidence>
<dbReference type="SUPFAM" id="SSF55781">
    <property type="entry name" value="GAF domain-like"/>
    <property type="match status" value="1"/>
</dbReference>
<dbReference type="PROSITE" id="PS50113">
    <property type="entry name" value="PAC"/>
    <property type="match status" value="1"/>
</dbReference>
<dbReference type="NCBIfam" id="TIGR00229">
    <property type="entry name" value="sensory_box"/>
    <property type="match status" value="2"/>
</dbReference>
<dbReference type="STRING" id="1797197.A2Y75_05080"/>
<dbReference type="InterPro" id="IPR003661">
    <property type="entry name" value="HisK_dim/P_dom"/>
</dbReference>
<dbReference type="SUPFAM" id="SSF55874">
    <property type="entry name" value="ATPase domain of HSP90 chaperone/DNA topoisomerase II/histidine kinase"/>
    <property type="match status" value="1"/>
</dbReference>
<evidence type="ECO:0000256" key="4">
    <source>
        <dbReference type="ARBA" id="ARBA00012438"/>
    </source>
</evidence>
<keyword evidence="10" id="KW-0067">ATP-binding</keyword>
<accession>A0A1F2WQJ0</accession>
<evidence type="ECO:0000256" key="6">
    <source>
        <dbReference type="ARBA" id="ARBA00022679"/>
    </source>
</evidence>
<dbReference type="InterPro" id="IPR035965">
    <property type="entry name" value="PAS-like_dom_sf"/>
</dbReference>
<feature type="domain" description="PAC" evidence="17">
    <location>
        <begin position="118"/>
        <end position="170"/>
    </location>
</feature>
<dbReference type="InterPro" id="IPR003594">
    <property type="entry name" value="HATPase_dom"/>
</dbReference>
<dbReference type="InterPro" id="IPR005467">
    <property type="entry name" value="His_kinase_dom"/>
</dbReference>
<dbReference type="InterPro" id="IPR004358">
    <property type="entry name" value="Sig_transdc_His_kin-like_C"/>
</dbReference>
<dbReference type="SMART" id="SM00388">
    <property type="entry name" value="HisKA"/>
    <property type="match status" value="1"/>
</dbReference>
<dbReference type="Pfam" id="PF13426">
    <property type="entry name" value="PAS_9"/>
    <property type="match status" value="1"/>
</dbReference>
<keyword evidence="6" id="KW-0808">Transferase</keyword>
<dbReference type="InterPro" id="IPR001610">
    <property type="entry name" value="PAC"/>
</dbReference>
<feature type="domain" description="PAS" evidence="16">
    <location>
        <begin position="42"/>
        <end position="113"/>
    </location>
</feature>
<dbReference type="InterPro" id="IPR036890">
    <property type="entry name" value="HATPase_C_sf"/>
</dbReference>
<dbReference type="EMBL" id="MELK01000018">
    <property type="protein sequence ID" value="OFW59103.1"/>
    <property type="molecule type" value="Genomic_DNA"/>
</dbReference>
<evidence type="ECO:0000256" key="9">
    <source>
        <dbReference type="ARBA" id="ARBA00022777"/>
    </source>
</evidence>
<dbReference type="SMART" id="SM00065">
    <property type="entry name" value="GAF"/>
    <property type="match status" value="1"/>
</dbReference>
<dbReference type="GO" id="GO:0000156">
    <property type="term" value="F:phosphorelay response regulator activity"/>
    <property type="evidence" value="ECO:0007669"/>
    <property type="project" value="TreeGrafter"/>
</dbReference>
<evidence type="ECO:0000256" key="2">
    <source>
        <dbReference type="ARBA" id="ARBA00004141"/>
    </source>
</evidence>
<proteinExistence type="predicted"/>
<dbReference type="GO" id="GO:0005886">
    <property type="term" value="C:plasma membrane"/>
    <property type="evidence" value="ECO:0007669"/>
    <property type="project" value="UniProtKB-SubCell"/>
</dbReference>
<evidence type="ECO:0000256" key="14">
    <source>
        <dbReference type="ARBA" id="ARBA00039401"/>
    </source>
</evidence>
<comment type="subcellular location">
    <subcellularLocation>
        <location evidence="3">Cell membrane</location>
    </subcellularLocation>
    <subcellularLocation>
        <location evidence="2">Membrane</location>
        <topology evidence="2">Multi-pass membrane protein</topology>
    </subcellularLocation>
</comment>
<evidence type="ECO:0000259" key="16">
    <source>
        <dbReference type="PROSITE" id="PS50112"/>
    </source>
</evidence>
<dbReference type="Pfam" id="PF00512">
    <property type="entry name" value="HisKA"/>
    <property type="match status" value="1"/>
</dbReference>
<dbReference type="PROSITE" id="PS50109">
    <property type="entry name" value="HIS_KIN"/>
    <property type="match status" value="1"/>
</dbReference>
<name>A0A1F2WQJ0_9ACTN</name>
<dbReference type="Pfam" id="PF01590">
    <property type="entry name" value="GAF"/>
    <property type="match status" value="1"/>
</dbReference>
<dbReference type="SUPFAM" id="SSF47384">
    <property type="entry name" value="Homodimeric domain of signal transducing histidine kinase"/>
    <property type="match status" value="1"/>
</dbReference>
<keyword evidence="12" id="KW-0902">Two-component regulatory system</keyword>
<dbReference type="PANTHER" id="PTHR42878:SF7">
    <property type="entry name" value="SENSOR HISTIDINE KINASE GLRK"/>
    <property type="match status" value="1"/>
</dbReference>
<keyword evidence="13" id="KW-0472">Membrane</keyword>
<dbReference type="Pfam" id="PF08448">
    <property type="entry name" value="PAS_4"/>
    <property type="match status" value="1"/>
</dbReference>
<evidence type="ECO:0000259" key="17">
    <source>
        <dbReference type="PROSITE" id="PS50113"/>
    </source>
</evidence>
<evidence type="ECO:0000256" key="7">
    <source>
        <dbReference type="ARBA" id="ARBA00022692"/>
    </source>
</evidence>
<feature type="domain" description="PAS" evidence="16">
    <location>
        <begin position="171"/>
        <end position="216"/>
    </location>
</feature>
<dbReference type="SMART" id="SM00086">
    <property type="entry name" value="PAC"/>
    <property type="match status" value="2"/>
</dbReference>
<dbReference type="InterPro" id="IPR000014">
    <property type="entry name" value="PAS"/>
</dbReference>
<dbReference type="SMART" id="SM00091">
    <property type="entry name" value="PAS"/>
    <property type="match status" value="2"/>
</dbReference>
<evidence type="ECO:0000313" key="18">
    <source>
        <dbReference type="EMBL" id="OFW59103.1"/>
    </source>
</evidence>
<dbReference type="GO" id="GO:0005524">
    <property type="term" value="F:ATP binding"/>
    <property type="evidence" value="ECO:0007669"/>
    <property type="project" value="UniProtKB-KW"/>
</dbReference>